<evidence type="ECO:0000313" key="6">
    <source>
        <dbReference type="EMBL" id="MED6216210.1"/>
    </source>
</evidence>
<dbReference type="SUPFAM" id="SSF55287">
    <property type="entry name" value="RPB5-like RNA polymerase subunit"/>
    <property type="match status" value="1"/>
</dbReference>
<evidence type="ECO:0000259" key="5">
    <source>
        <dbReference type="Pfam" id="PF03871"/>
    </source>
</evidence>
<dbReference type="InterPro" id="IPR000783">
    <property type="entry name" value="RNA_pol_subH/Rpb5_C"/>
</dbReference>
<evidence type="ECO:0000259" key="4">
    <source>
        <dbReference type="Pfam" id="PF01191"/>
    </source>
</evidence>
<dbReference type="InterPro" id="IPR035913">
    <property type="entry name" value="RPB5-like_sf"/>
</dbReference>
<reference evidence="6 7" key="1">
    <citation type="journal article" date="2023" name="Plants (Basel)">
        <title>Bridging the Gap: Combining Genomics and Transcriptomics Approaches to Understand Stylosanthes scabra, an Orphan Legume from the Brazilian Caatinga.</title>
        <authorList>
            <person name="Ferreira-Neto J.R.C."/>
            <person name="da Silva M.D."/>
            <person name="Binneck E."/>
            <person name="de Melo N.F."/>
            <person name="da Silva R.H."/>
            <person name="de Melo A.L.T.M."/>
            <person name="Pandolfi V."/>
            <person name="Bustamante F.O."/>
            <person name="Brasileiro-Vidal A.C."/>
            <person name="Benko-Iseppon A.M."/>
        </authorList>
    </citation>
    <scope>NUCLEOTIDE SEQUENCE [LARGE SCALE GENOMIC DNA]</scope>
    <source>
        <tissue evidence="6">Leaves</tissue>
    </source>
</reference>
<dbReference type="Gene3D" id="3.40.1340.10">
    <property type="entry name" value="RNA polymerase, Rpb5, N-terminal domain"/>
    <property type="match status" value="1"/>
</dbReference>
<dbReference type="Gene3D" id="3.90.940.20">
    <property type="entry name" value="RPB5-like RNA polymerase subunit"/>
    <property type="match status" value="1"/>
</dbReference>
<protein>
    <submittedName>
        <fullName evidence="6">Uncharacterized protein</fullName>
    </submittedName>
</protein>
<dbReference type="InterPro" id="IPR036710">
    <property type="entry name" value="RNA_pol_Rpb5_N_sf"/>
</dbReference>
<evidence type="ECO:0000256" key="1">
    <source>
        <dbReference type="ARBA" id="ARBA00004123"/>
    </source>
</evidence>
<dbReference type="Pfam" id="PF01191">
    <property type="entry name" value="RNA_pol_Rpb5_C"/>
    <property type="match status" value="1"/>
</dbReference>
<dbReference type="Pfam" id="PF03871">
    <property type="entry name" value="RNA_pol_Rpb5_N"/>
    <property type="match status" value="1"/>
</dbReference>
<dbReference type="PIRSF" id="PIRSF000747">
    <property type="entry name" value="RPB5"/>
    <property type="match status" value="1"/>
</dbReference>
<gene>
    <name evidence="6" type="ORF">PIB30_005475</name>
</gene>
<accession>A0ABU6Z1V8</accession>
<comment type="similarity">
    <text evidence="3">Belongs to the archaeal Rpo5/eukaryotic RPB5 RNA polymerase subunit family.</text>
</comment>
<name>A0ABU6Z1V8_9FABA</name>
<keyword evidence="2" id="KW-0539">Nucleus</keyword>
<feature type="domain" description="RNA polymerase Rpb5 N-terminal" evidence="5">
    <location>
        <begin position="29"/>
        <end position="103"/>
    </location>
</feature>
<dbReference type="SUPFAM" id="SSF53036">
    <property type="entry name" value="Eukaryotic RPB5 N-terminal domain"/>
    <property type="match status" value="1"/>
</dbReference>
<dbReference type="EMBL" id="JASCZI010271871">
    <property type="protein sequence ID" value="MED6216210.1"/>
    <property type="molecule type" value="Genomic_DNA"/>
</dbReference>
<organism evidence="6 7">
    <name type="scientific">Stylosanthes scabra</name>
    <dbReference type="NCBI Taxonomy" id="79078"/>
    <lineage>
        <taxon>Eukaryota</taxon>
        <taxon>Viridiplantae</taxon>
        <taxon>Streptophyta</taxon>
        <taxon>Embryophyta</taxon>
        <taxon>Tracheophyta</taxon>
        <taxon>Spermatophyta</taxon>
        <taxon>Magnoliopsida</taxon>
        <taxon>eudicotyledons</taxon>
        <taxon>Gunneridae</taxon>
        <taxon>Pentapetalae</taxon>
        <taxon>rosids</taxon>
        <taxon>fabids</taxon>
        <taxon>Fabales</taxon>
        <taxon>Fabaceae</taxon>
        <taxon>Papilionoideae</taxon>
        <taxon>50 kb inversion clade</taxon>
        <taxon>dalbergioids sensu lato</taxon>
        <taxon>Dalbergieae</taxon>
        <taxon>Pterocarpus clade</taxon>
        <taxon>Stylosanthes</taxon>
    </lineage>
</organism>
<evidence type="ECO:0000256" key="3">
    <source>
        <dbReference type="ARBA" id="ARBA00025765"/>
    </source>
</evidence>
<dbReference type="Proteomes" id="UP001341840">
    <property type="component" value="Unassembled WGS sequence"/>
</dbReference>
<comment type="subcellular location">
    <subcellularLocation>
        <location evidence="1">Nucleus</location>
    </subcellularLocation>
</comment>
<proteinExistence type="inferred from homology"/>
<dbReference type="InterPro" id="IPR005571">
    <property type="entry name" value="RNA_pol_Rpb5_N"/>
</dbReference>
<dbReference type="PANTHER" id="PTHR10535">
    <property type="entry name" value="DNA-DIRECTED RNA POLYMERASES I, II, AND III SUBUNIT RPABC1"/>
    <property type="match status" value="1"/>
</dbReference>
<evidence type="ECO:0000256" key="2">
    <source>
        <dbReference type="ARBA" id="ARBA00023242"/>
    </source>
</evidence>
<feature type="domain" description="RNA polymerase subunit H/Rpb5 C-terminal" evidence="4">
    <location>
        <begin position="155"/>
        <end position="227"/>
    </location>
</feature>
<dbReference type="PANTHER" id="PTHR10535:SF12">
    <property type="entry name" value="DNA-DIRECTED RNA POLYMERASE V SUBUNIT 5C"/>
    <property type="match status" value="1"/>
</dbReference>
<evidence type="ECO:0000313" key="7">
    <source>
        <dbReference type="Proteomes" id="UP001341840"/>
    </source>
</evidence>
<sequence length="228" mass="25663">MATAAATTTNANANAGHCITCFSDDGSVESSRYFHARRTVLEMLHDRGYDVPESELTRSLPEFRSVYGQIPNPENLRLSVSLRSDPSKMVLVFFMGPVDVIRKQTLTSIHDQIPDKGRLNSLILIVESKMTSYAKKALESFPFKVEIIEITDLLVNMAKHVLQPKYEVLTNDEKQALLMKHKLEGKQLPLMLQTEAIARYYGLEKGQVVKITYAGGLVHSLVTYRYVV</sequence>
<dbReference type="InterPro" id="IPR014381">
    <property type="entry name" value="Arch_Rpo5/euc_Rpb5"/>
</dbReference>
<keyword evidence="7" id="KW-1185">Reference proteome</keyword>
<comment type="caution">
    <text evidence="6">The sequence shown here is derived from an EMBL/GenBank/DDBJ whole genome shotgun (WGS) entry which is preliminary data.</text>
</comment>